<gene>
    <name evidence="8" type="ORF">FO059_17645</name>
</gene>
<feature type="transmembrane region" description="Helical" evidence="6">
    <location>
        <begin position="102"/>
        <end position="121"/>
    </location>
</feature>
<evidence type="ECO:0000256" key="2">
    <source>
        <dbReference type="ARBA" id="ARBA00022692"/>
    </source>
</evidence>
<dbReference type="InterPro" id="IPR036259">
    <property type="entry name" value="MFS_trans_sf"/>
</dbReference>
<proteinExistence type="predicted"/>
<name>A0A516X744_9ACTN</name>
<feature type="compositionally biased region" description="Basic and acidic residues" evidence="5">
    <location>
        <begin position="47"/>
        <end position="58"/>
    </location>
</feature>
<dbReference type="Pfam" id="PF13347">
    <property type="entry name" value="MFS_2"/>
    <property type="match status" value="1"/>
</dbReference>
<feature type="transmembrane region" description="Helical" evidence="6">
    <location>
        <begin position="74"/>
        <end position="96"/>
    </location>
</feature>
<evidence type="ECO:0000256" key="6">
    <source>
        <dbReference type="SAM" id="Phobius"/>
    </source>
</evidence>
<reference evidence="8 9" key="2">
    <citation type="submission" date="2019-07" db="EMBL/GenBank/DDBJ databases">
        <authorList>
            <person name="Huang Y."/>
        </authorList>
    </citation>
    <scope>NUCLEOTIDE SEQUENCE [LARGE SCALE GENOMIC DNA]</scope>
    <source>
        <strain evidence="8 9">HY188</strain>
    </source>
</reference>
<feature type="transmembrane region" description="Helical" evidence="6">
    <location>
        <begin position="425"/>
        <end position="450"/>
    </location>
</feature>
<dbReference type="AlphaFoldDB" id="A0A516X744"/>
<feature type="transmembrane region" description="Helical" evidence="6">
    <location>
        <begin position="142"/>
        <end position="164"/>
    </location>
</feature>
<keyword evidence="9" id="KW-1185">Reference proteome</keyword>
<feature type="transmembrane region" description="Helical" evidence="6">
    <location>
        <begin position="470"/>
        <end position="492"/>
    </location>
</feature>
<dbReference type="Gene3D" id="1.20.1250.20">
    <property type="entry name" value="MFS general substrate transporter like domains"/>
    <property type="match status" value="2"/>
</dbReference>
<feature type="transmembrane region" description="Helical" evidence="6">
    <location>
        <begin position="213"/>
        <end position="235"/>
    </location>
</feature>
<feature type="transmembrane region" description="Helical" evidence="6">
    <location>
        <begin position="380"/>
        <end position="404"/>
    </location>
</feature>
<sequence length="514" mass="52130">MEASVGKGAGVRRGAPAESRVGRAARRYAAVQSACVRRGIGGRGRRRDVTDPEPEHPGTRSAGGNLTRRQTVGYALGSLGTGGFGVVPGLLLAYYLTDTLAVAAGLAGAVVLVPKLWDVLIAPAIGRMTDRTLMARGDRRPWLLAGAAALPVAFALTFLTPGALSGDAAAAWVVVFFLLAATGYGVFQVPYVTMPTEMTADPAERTTITAWRIAMLTVGILLFGVTAPILVTVGGEGRGGYALMGIVLGCGIAAGMVGAWLGTRGIRTVRVGEVTGTIRSQLRAAAGNRPFVALLAAFVLQAVASGAMLAAAPYFAQYHLGDDGLTSVLFACLVGPALVTMPLWHRVAGLVGKRRGYVLATLVFAAGALGLTAGGSLPALGVYALVAVVGVGYAGTQMFPLAMLPDTLADDARRTGASRAGIFTGVWTAGETVGLALGPFVVVSVVLGLSGYVSASGDETVAQPASALQAITWSMSLVPAACALLSIVFVLAHRPPDDGGSGHAGGGEPVGRGG</sequence>
<keyword evidence="3 6" id="KW-1133">Transmembrane helix</keyword>
<evidence type="ECO:0000256" key="1">
    <source>
        <dbReference type="ARBA" id="ARBA00004651"/>
    </source>
</evidence>
<dbReference type="OrthoDB" id="3717977at2"/>
<evidence type="ECO:0000256" key="3">
    <source>
        <dbReference type="ARBA" id="ARBA00022989"/>
    </source>
</evidence>
<dbReference type="KEGG" id="toy:FO059_17645"/>
<feature type="transmembrane region" description="Helical" evidence="6">
    <location>
        <begin position="241"/>
        <end position="261"/>
    </location>
</feature>
<organism evidence="8 9">
    <name type="scientific">Tomitella fengzijianii</name>
    <dbReference type="NCBI Taxonomy" id="2597660"/>
    <lineage>
        <taxon>Bacteria</taxon>
        <taxon>Bacillati</taxon>
        <taxon>Actinomycetota</taxon>
        <taxon>Actinomycetes</taxon>
        <taxon>Mycobacteriales</taxon>
        <taxon>Tomitella</taxon>
    </lineage>
</organism>
<dbReference type="SUPFAM" id="SSF103473">
    <property type="entry name" value="MFS general substrate transporter"/>
    <property type="match status" value="1"/>
</dbReference>
<feature type="transmembrane region" description="Helical" evidence="6">
    <location>
        <begin position="170"/>
        <end position="192"/>
    </location>
</feature>
<dbReference type="InterPro" id="IPR020846">
    <property type="entry name" value="MFS_dom"/>
</dbReference>
<comment type="subcellular location">
    <subcellularLocation>
        <location evidence="1">Cell membrane</location>
        <topology evidence="1">Multi-pass membrane protein</topology>
    </subcellularLocation>
</comment>
<evidence type="ECO:0000313" key="9">
    <source>
        <dbReference type="Proteomes" id="UP000317344"/>
    </source>
</evidence>
<dbReference type="PANTHER" id="PTHR11328">
    <property type="entry name" value="MAJOR FACILITATOR SUPERFAMILY DOMAIN-CONTAINING PROTEIN"/>
    <property type="match status" value="1"/>
</dbReference>
<evidence type="ECO:0000313" key="8">
    <source>
        <dbReference type="EMBL" id="QDQ98833.1"/>
    </source>
</evidence>
<dbReference type="GO" id="GO:0015293">
    <property type="term" value="F:symporter activity"/>
    <property type="evidence" value="ECO:0007669"/>
    <property type="project" value="InterPro"/>
</dbReference>
<dbReference type="GO" id="GO:0008643">
    <property type="term" value="P:carbohydrate transport"/>
    <property type="evidence" value="ECO:0007669"/>
    <property type="project" value="InterPro"/>
</dbReference>
<dbReference type="PROSITE" id="PS50850">
    <property type="entry name" value="MFS"/>
    <property type="match status" value="1"/>
</dbReference>
<feature type="region of interest" description="Disordered" evidence="5">
    <location>
        <begin position="41"/>
        <end position="65"/>
    </location>
</feature>
<keyword evidence="4 6" id="KW-0472">Membrane</keyword>
<dbReference type="InterPro" id="IPR039672">
    <property type="entry name" value="MFS_2"/>
</dbReference>
<feature type="transmembrane region" description="Helical" evidence="6">
    <location>
        <begin position="356"/>
        <end position="374"/>
    </location>
</feature>
<evidence type="ECO:0000256" key="4">
    <source>
        <dbReference type="ARBA" id="ARBA00023136"/>
    </source>
</evidence>
<protein>
    <submittedName>
        <fullName evidence="8">MFS transporter</fullName>
    </submittedName>
</protein>
<dbReference type="GO" id="GO:0005886">
    <property type="term" value="C:plasma membrane"/>
    <property type="evidence" value="ECO:0007669"/>
    <property type="project" value="UniProtKB-SubCell"/>
</dbReference>
<dbReference type="PANTHER" id="PTHR11328:SF24">
    <property type="entry name" value="MAJOR FACILITATOR SUPERFAMILY (MFS) PROFILE DOMAIN-CONTAINING PROTEIN"/>
    <property type="match status" value="1"/>
</dbReference>
<evidence type="ECO:0000256" key="5">
    <source>
        <dbReference type="SAM" id="MobiDB-lite"/>
    </source>
</evidence>
<feature type="domain" description="Major facilitator superfamily (MFS) profile" evidence="7">
    <location>
        <begin position="290"/>
        <end position="514"/>
    </location>
</feature>
<keyword evidence="2 6" id="KW-0812">Transmembrane</keyword>
<feature type="transmembrane region" description="Helical" evidence="6">
    <location>
        <begin position="324"/>
        <end position="344"/>
    </location>
</feature>
<reference evidence="8 9" key="1">
    <citation type="submission" date="2019-07" db="EMBL/GenBank/DDBJ databases">
        <title>Tomitella cavernea sp. nov., an actinomycete isolated from soil.</title>
        <authorList>
            <person name="Cheng J."/>
        </authorList>
    </citation>
    <scope>NUCLEOTIDE SEQUENCE [LARGE SCALE GENOMIC DNA]</scope>
    <source>
        <strain evidence="8 9">HY188</strain>
    </source>
</reference>
<feature type="transmembrane region" description="Helical" evidence="6">
    <location>
        <begin position="291"/>
        <end position="312"/>
    </location>
</feature>
<dbReference type="Proteomes" id="UP000317344">
    <property type="component" value="Chromosome"/>
</dbReference>
<accession>A0A516X744</accession>
<dbReference type="EMBL" id="CP041765">
    <property type="protein sequence ID" value="QDQ98833.1"/>
    <property type="molecule type" value="Genomic_DNA"/>
</dbReference>
<evidence type="ECO:0000259" key="7">
    <source>
        <dbReference type="PROSITE" id="PS50850"/>
    </source>
</evidence>